<dbReference type="KEGG" id="llp:GH975_09315"/>
<feature type="domain" description="Fumarylacetoacetase-like C-terminal" evidence="2">
    <location>
        <begin position="26"/>
        <end position="226"/>
    </location>
</feature>
<dbReference type="InterPro" id="IPR011234">
    <property type="entry name" value="Fumarylacetoacetase-like_C"/>
</dbReference>
<evidence type="ECO:0000259" key="2">
    <source>
        <dbReference type="Pfam" id="PF01557"/>
    </source>
</evidence>
<sequence length="226" mass="25049">MHLFQAHDLIDLTILNDERRFPVHNIYCIGRNYGDHAIEMGFEVDREAPFYFMKPASNLSESSDVRYPPKTQKLQHEIELVVALELGGRDLTCEQALECIAGYAVGLDLTRRDLQIRNRDQGRPWEIGKVFDGSAPIGPLHLRSEVNDLTQGRIELLINGQVRQAGDLGDMIHSAAELIAYLSTLQMLQAGDLIFTGTPAGVSDLARGDVLEGRIEGLTPLSVTVV</sequence>
<dbReference type="GO" id="GO:0018773">
    <property type="term" value="F:acetylpyruvate hydrolase activity"/>
    <property type="evidence" value="ECO:0007669"/>
    <property type="project" value="TreeGrafter"/>
</dbReference>
<dbReference type="Gene3D" id="3.90.850.10">
    <property type="entry name" value="Fumarylacetoacetase-like, C-terminal domain"/>
    <property type="match status" value="1"/>
</dbReference>
<evidence type="ECO:0000313" key="4">
    <source>
        <dbReference type="Proteomes" id="UP000388235"/>
    </source>
</evidence>
<keyword evidence="3" id="KW-0378">Hydrolase</keyword>
<dbReference type="InterPro" id="IPR036663">
    <property type="entry name" value="Fumarylacetoacetase_C_sf"/>
</dbReference>
<dbReference type="EMBL" id="CP045871">
    <property type="protein sequence ID" value="QGG80755.1"/>
    <property type="molecule type" value="Genomic_DNA"/>
</dbReference>
<evidence type="ECO:0000313" key="3">
    <source>
        <dbReference type="EMBL" id="QGG80755.1"/>
    </source>
</evidence>
<proteinExistence type="predicted"/>
<gene>
    <name evidence="3" type="ORF">GH975_09315</name>
</gene>
<dbReference type="SUPFAM" id="SSF56529">
    <property type="entry name" value="FAH"/>
    <property type="match status" value="1"/>
</dbReference>
<reference evidence="3 4" key="1">
    <citation type="submission" date="2019-11" db="EMBL/GenBank/DDBJ databases">
        <authorList>
            <person name="Khan S.A."/>
            <person name="Jeon C.O."/>
            <person name="Chun B.H."/>
        </authorList>
    </citation>
    <scope>NUCLEOTIDE SEQUENCE [LARGE SCALE GENOMIC DNA]</scope>
    <source>
        <strain evidence="3 4">IMCC 1097</strain>
    </source>
</reference>
<dbReference type="GO" id="GO:0046872">
    <property type="term" value="F:metal ion binding"/>
    <property type="evidence" value="ECO:0007669"/>
    <property type="project" value="UniProtKB-KW"/>
</dbReference>
<organism evidence="3 4">
    <name type="scientific">Litorivicinus lipolyticus</name>
    <dbReference type="NCBI Taxonomy" id="418701"/>
    <lineage>
        <taxon>Bacteria</taxon>
        <taxon>Pseudomonadati</taxon>
        <taxon>Pseudomonadota</taxon>
        <taxon>Gammaproteobacteria</taxon>
        <taxon>Oceanospirillales</taxon>
        <taxon>Litorivicinaceae</taxon>
        <taxon>Litorivicinus</taxon>
    </lineage>
</organism>
<dbReference type="PANTHER" id="PTHR11820:SF90">
    <property type="entry name" value="FLUTATHIONE S-TRANSFERASE"/>
    <property type="match status" value="1"/>
</dbReference>
<dbReference type="AlphaFoldDB" id="A0A5Q2QIA0"/>
<keyword evidence="4" id="KW-1185">Reference proteome</keyword>
<dbReference type="PANTHER" id="PTHR11820">
    <property type="entry name" value="ACYLPYRUVASE"/>
    <property type="match status" value="1"/>
</dbReference>
<dbReference type="Proteomes" id="UP000388235">
    <property type="component" value="Chromosome"/>
</dbReference>
<protein>
    <submittedName>
        <fullName evidence="3">FAA hydrolase family protein</fullName>
    </submittedName>
</protein>
<dbReference type="RefSeq" id="WP_153714259.1">
    <property type="nucleotide sequence ID" value="NZ_CP045871.1"/>
</dbReference>
<keyword evidence="1" id="KW-0479">Metal-binding</keyword>
<dbReference type="OrthoDB" id="9805307at2"/>
<dbReference type="Pfam" id="PF01557">
    <property type="entry name" value="FAA_hydrolase"/>
    <property type="match status" value="1"/>
</dbReference>
<name>A0A5Q2QIA0_9GAMM</name>
<accession>A0A5Q2QIA0</accession>
<evidence type="ECO:0000256" key="1">
    <source>
        <dbReference type="ARBA" id="ARBA00022723"/>
    </source>
</evidence>